<evidence type="ECO:0000313" key="8">
    <source>
        <dbReference type="EMBL" id="MCU6766802.1"/>
    </source>
</evidence>
<dbReference type="Proteomes" id="UP001652409">
    <property type="component" value="Unassembled WGS sequence"/>
</dbReference>
<feature type="transmembrane region" description="Helical" evidence="6">
    <location>
        <begin position="43"/>
        <end position="66"/>
    </location>
</feature>
<comment type="subcellular location">
    <subcellularLocation>
        <location evidence="1">Membrane</location>
    </subcellularLocation>
</comment>
<dbReference type="InterPro" id="IPR050640">
    <property type="entry name" value="Bact_2-comp_sensor_kinase"/>
</dbReference>
<dbReference type="Pfam" id="PF02518">
    <property type="entry name" value="HATPase_c"/>
    <property type="match status" value="1"/>
</dbReference>
<accession>A0ABT2TYY2</accession>
<dbReference type="Gene3D" id="3.30.450.20">
    <property type="entry name" value="PAS domain"/>
    <property type="match status" value="1"/>
</dbReference>
<comment type="caution">
    <text evidence="8">The sequence shown here is derived from an EMBL/GenBank/DDBJ whole genome shotgun (WGS) entry which is preliminary data.</text>
</comment>
<feature type="domain" description="HAMP" evidence="7">
    <location>
        <begin position="346"/>
        <end position="398"/>
    </location>
</feature>
<evidence type="ECO:0000256" key="3">
    <source>
        <dbReference type="ARBA" id="ARBA00022679"/>
    </source>
</evidence>
<dbReference type="PROSITE" id="PS50885">
    <property type="entry name" value="HAMP"/>
    <property type="match status" value="1"/>
</dbReference>
<evidence type="ECO:0000259" key="7">
    <source>
        <dbReference type="PROSITE" id="PS50885"/>
    </source>
</evidence>
<evidence type="ECO:0000256" key="6">
    <source>
        <dbReference type="SAM" id="Phobius"/>
    </source>
</evidence>
<keyword evidence="3" id="KW-0808">Transferase</keyword>
<gene>
    <name evidence="8" type="ORF">OCV61_15570</name>
</gene>
<dbReference type="Pfam" id="PF00672">
    <property type="entry name" value="HAMP"/>
    <property type="match status" value="1"/>
</dbReference>
<keyword evidence="2" id="KW-0597">Phosphoprotein</keyword>
<dbReference type="Pfam" id="PF06580">
    <property type="entry name" value="His_kinase"/>
    <property type="match status" value="1"/>
</dbReference>
<evidence type="ECO:0000256" key="5">
    <source>
        <dbReference type="SAM" id="Coils"/>
    </source>
</evidence>
<keyword evidence="6" id="KW-0472">Membrane</keyword>
<dbReference type="SUPFAM" id="SSF158472">
    <property type="entry name" value="HAMP domain-like"/>
    <property type="match status" value="1"/>
</dbReference>
<dbReference type="Gene3D" id="1.10.8.500">
    <property type="entry name" value="HAMP domain in histidine kinase"/>
    <property type="match status" value="1"/>
</dbReference>
<proteinExistence type="predicted"/>
<evidence type="ECO:0000256" key="1">
    <source>
        <dbReference type="ARBA" id="ARBA00004370"/>
    </source>
</evidence>
<dbReference type="SMART" id="SM00387">
    <property type="entry name" value="HATPase_c"/>
    <property type="match status" value="1"/>
</dbReference>
<sequence>MKKPTFCVYDDTRKVEYKRNEGTEDMLKKIKDKYHGLSLAKKFSLTSIVIIVISIFVLTVVVQFFFEKSVLEITGEGYRQKFDVASKSSQKILEDGEKISKVLLTDKSIQEWFLENGTDEAKRLRQKLQVEQRLDYLDALYPEDQYSSISVFDEQGDMVNSNRIRSKASVYRQFFDIIKEKQGKNRWLDLYELNVPGYQETGIAFLRYFRDYATGKIKGYIIAEYRSPLLISNFTHVKYGETGSYLITDQKGNVKIENNEDSKKMIEKESYFQWALTEPQGGKVFQVDGQRCLVTTDMIPKLDWMMIGITPVDELTKQGKNIVRILYVVGGCAVLISGYVSFRLAHSVTKPLTKLSQTMERFGKGDLSVHAPVWYQDEIGMLSEEFNKMTEQIQRLVEQVYKEQKEKRKSELAALQAQINPHFLYNTLSSVSSLIKMNCTDEAFTMIHAIGMFYRTSLSDGKTLIPVEQEITNIENYIQIQKVRYGDKIDYEIQIDPEIYREWIVKLTLQPLVENSIYHGVKAMRKKGLIRIRGWKEGCLVYLQVSDNGAGIPEDKIDKLLLGDSGGKRYSYGLYNIQQRIQIYFGKEYGLHIESHEGAGTCTTICIPSGRNEK</sequence>
<protein>
    <submittedName>
        <fullName evidence="8">Sensor histidine kinase</fullName>
    </submittedName>
</protein>
<dbReference type="CDD" id="cd06225">
    <property type="entry name" value="HAMP"/>
    <property type="match status" value="1"/>
</dbReference>
<dbReference type="GO" id="GO:0016301">
    <property type="term" value="F:kinase activity"/>
    <property type="evidence" value="ECO:0007669"/>
    <property type="project" value="UniProtKB-KW"/>
</dbReference>
<dbReference type="InterPro" id="IPR010559">
    <property type="entry name" value="Sig_transdc_His_kin_internal"/>
</dbReference>
<dbReference type="RefSeq" id="WP_158422589.1">
    <property type="nucleotide sequence ID" value="NZ_JAOQJL010000040.1"/>
</dbReference>
<dbReference type="SUPFAM" id="SSF55874">
    <property type="entry name" value="ATPase domain of HSP90 chaperone/DNA topoisomerase II/histidine kinase"/>
    <property type="match status" value="1"/>
</dbReference>
<feature type="coiled-coil region" evidence="5">
    <location>
        <begin position="379"/>
        <end position="418"/>
    </location>
</feature>
<reference evidence="8 9" key="1">
    <citation type="journal article" date="2021" name="ISME Commun">
        <title>Automated analysis of genomic sequences facilitates high-throughput and comprehensive description of bacteria.</title>
        <authorList>
            <person name="Hitch T.C.A."/>
        </authorList>
    </citation>
    <scope>NUCLEOTIDE SEQUENCE [LARGE SCALE GENOMIC DNA]</scope>
    <source>
        <strain evidence="8 9">Sanger_23</strain>
    </source>
</reference>
<dbReference type="SMART" id="SM00304">
    <property type="entry name" value="HAMP"/>
    <property type="match status" value="1"/>
</dbReference>
<keyword evidence="9" id="KW-1185">Reference proteome</keyword>
<keyword evidence="6" id="KW-0812">Transmembrane</keyword>
<dbReference type="PANTHER" id="PTHR34220">
    <property type="entry name" value="SENSOR HISTIDINE KINASE YPDA"/>
    <property type="match status" value="1"/>
</dbReference>
<dbReference type="InterPro" id="IPR003594">
    <property type="entry name" value="HATPase_dom"/>
</dbReference>
<evidence type="ECO:0000256" key="4">
    <source>
        <dbReference type="ARBA" id="ARBA00022777"/>
    </source>
</evidence>
<dbReference type="PANTHER" id="PTHR34220:SF7">
    <property type="entry name" value="SENSOR HISTIDINE KINASE YPDA"/>
    <property type="match status" value="1"/>
</dbReference>
<name>A0ABT2TYY2_9FIRM</name>
<keyword evidence="5" id="KW-0175">Coiled coil</keyword>
<dbReference type="InterPro" id="IPR036890">
    <property type="entry name" value="HATPase_C_sf"/>
</dbReference>
<evidence type="ECO:0000313" key="9">
    <source>
        <dbReference type="Proteomes" id="UP001652409"/>
    </source>
</evidence>
<organism evidence="8 9">
    <name type="scientific">Blautia ammoniilytica</name>
    <dbReference type="NCBI Taxonomy" id="2981782"/>
    <lineage>
        <taxon>Bacteria</taxon>
        <taxon>Bacillati</taxon>
        <taxon>Bacillota</taxon>
        <taxon>Clostridia</taxon>
        <taxon>Lachnospirales</taxon>
        <taxon>Lachnospiraceae</taxon>
        <taxon>Blautia</taxon>
    </lineage>
</organism>
<keyword evidence="6" id="KW-1133">Transmembrane helix</keyword>
<dbReference type="EMBL" id="JAOQJL010000040">
    <property type="protein sequence ID" value="MCU6766802.1"/>
    <property type="molecule type" value="Genomic_DNA"/>
</dbReference>
<evidence type="ECO:0000256" key="2">
    <source>
        <dbReference type="ARBA" id="ARBA00022553"/>
    </source>
</evidence>
<keyword evidence="4 8" id="KW-0418">Kinase</keyword>
<dbReference type="InterPro" id="IPR003660">
    <property type="entry name" value="HAMP_dom"/>
</dbReference>
<dbReference type="Gene3D" id="3.30.565.10">
    <property type="entry name" value="Histidine kinase-like ATPase, C-terminal domain"/>
    <property type="match status" value="1"/>
</dbReference>